<feature type="active site" evidence="2">
    <location>
        <position position="19"/>
    </location>
</feature>
<comment type="similarity">
    <text evidence="2">Belongs to the UPP synthase family.</text>
</comment>
<keyword evidence="2" id="KW-0961">Cell wall biogenesis/degradation</keyword>
<dbReference type="GO" id="GO:0008834">
    <property type="term" value="F:ditrans,polycis-undecaprenyl-diphosphate synthase [(2E,6E)-farnesyl-diphosphate specific] activity"/>
    <property type="evidence" value="ECO:0007669"/>
    <property type="project" value="UniProtKB-UniRule"/>
</dbReference>
<evidence type="ECO:0000256" key="2">
    <source>
        <dbReference type="HAMAP-Rule" id="MF_01139"/>
    </source>
</evidence>
<dbReference type="STRING" id="203122.Sde_2593"/>
<dbReference type="GeneID" id="98614256"/>
<dbReference type="InterPro" id="IPR018520">
    <property type="entry name" value="UPP_synth-like_CS"/>
</dbReference>
<keyword evidence="4" id="KW-1185">Reference proteome</keyword>
<name>Q21HH6_SACD2</name>
<dbReference type="InterPro" id="IPR036424">
    <property type="entry name" value="UPP_synth-like_sf"/>
</dbReference>
<organism evidence="3 4">
    <name type="scientific">Saccharophagus degradans (strain 2-40 / ATCC 43961 / DSM 17024)</name>
    <dbReference type="NCBI Taxonomy" id="203122"/>
    <lineage>
        <taxon>Bacteria</taxon>
        <taxon>Pseudomonadati</taxon>
        <taxon>Pseudomonadota</taxon>
        <taxon>Gammaproteobacteria</taxon>
        <taxon>Cellvibrionales</taxon>
        <taxon>Cellvibrionaceae</taxon>
        <taxon>Saccharophagus</taxon>
    </lineage>
</organism>
<dbReference type="NCBIfam" id="TIGR00055">
    <property type="entry name" value="uppS"/>
    <property type="match status" value="1"/>
</dbReference>
<comment type="function">
    <text evidence="2">Catalyzes the sequential condensation of isopentenyl diphosphate (IPP) with (2E,6E)-farnesyl diphosphate (E,E-FPP) to yield (2Z,6Z,10Z,14Z,18Z,22Z,26Z,30Z,34E,38E)-undecaprenyl diphosphate (di-trans,octa-cis-UPP). UPP is the precursor of glycosyl carrier lipid in the biosynthesis of bacterial cell wall polysaccharide components such as peptidoglycan and lipopolysaccharide.</text>
</comment>
<reference evidence="3 4" key="1">
    <citation type="journal article" date="2008" name="PLoS Genet.">
        <title>Complete genome sequence of the complex carbohydrate-degrading marine bacterium, Saccharophagus degradans strain 2-40 T.</title>
        <authorList>
            <person name="Weiner R.M."/>
            <person name="Taylor L.E.II."/>
            <person name="Henrissat B."/>
            <person name="Hauser L."/>
            <person name="Land M."/>
            <person name="Coutinho P.M."/>
            <person name="Rancurel C."/>
            <person name="Saunders E.H."/>
            <person name="Longmire A.G."/>
            <person name="Zhang H."/>
            <person name="Bayer E.A."/>
            <person name="Gilbert H.J."/>
            <person name="Larimer F."/>
            <person name="Zhulin I.B."/>
            <person name="Ekborg N.A."/>
            <person name="Lamed R."/>
            <person name="Richardson P.M."/>
            <person name="Borovok I."/>
            <person name="Hutcheson S."/>
        </authorList>
    </citation>
    <scope>NUCLEOTIDE SEQUENCE [LARGE SCALE GENOMIC DNA]</scope>
    <source>
        <strain evidence="4">2-40 / ATCC 43961 / DSM 17024</strain>
    </source>
</reference>
<keyword evidence="2" id="KW-0479">Metal-binding</keyword>
<dbReference type="EMBL" id="CP000282">
    <property type="protein sequence ID" value="ABD81853.1"/>
    <property type="molecule type" value="Genomic_DNA"/>
</dbReference>
<dbReference type="PANTHER" id="PTHR10291:SF0">
    <property type="entry name" value="DEHYDRODOLICHYL DIPHOSPHATE SYNTHASE 2"/>
    <property type="match status" value="1"/>
</dbReference>
<protein>
    <recommendedName>
        <fullName evidence="2">Ditrans,polycis-undecaprenyl-diphosphate synthase ((2E,6E)-farnesyl-diphosphate specific)</fullName>
        <ecNumber evidence="2">2.5.1.31</ecNumber>
    </recommendedName>
    <alternativeName>
        <fullName evidence="2">Ditrans,polycis-undecaprenylcistransferase</fullName>
    </alternativeName>
    <alternativeName>
        <fullName evidence="2">Undecaprenyl diphosphate synthase</fullName>
        <shortName evidence="2">UDS</shortName>
    </alternativeName>
    <alternativeName>
        <fullName evidence="2">Undecaprenyl pyrophosphate synthase</fullName>
        <shortName evidence="2">UPP synthase</shortName>
    </alternativeName>
</protein>
<sequence length="249" mass="27753">MDNSDIEESRLRHVAIIMDGNNRWAKREGKQGIAGHKAGVERIRDVLAACRAQGVEVLTLFAFSSENWRRPPIEVEALMGLFYSYLKKEARKLAEEGVALRVIGNRSRFSKSLLRAIEEAESTASDGDATLVIAADYGGCWDIANSARQLAEAAVRGDITPEQIDEHALSNHIQTAGLPPLDLLIRTGGELRISNFLLWQAAYAELYFSDLLWPDFGKDALDEAVADFHRRQRRFGKTSDQLKQEAARA</sequence>
<proteinExistence type="inferred from homology"/>
<feature type="binding site" evidence="2">
    <location>
        <begin position="64"/>
        <end position="66"/>
    </location>
    <ligand>
        <name>substrate</name>
    </ligand>
</feature>
<dbReference type="EC" id="2.5.1.31" evidence="2"/>
<keyword evidence="2" id="KW-0460">Magnesium</keyword>
<feature type="binding site" evidence="2">
    <location>
        <position position="70"/>
    </location>
    <ligand>
        <name>substrate</name>
    </ligand>
</feature>
<dbReference type="Pfam" id="PF01255">
    <property type="entry name" value="Prenyltransf"/>
    <property type="match status" value="1"/>
</dbReference>
<evidence type="ECO:0000313" key="3">
    <source>
        <dbReference type="EMBL" id="ABD81853.1"/>
    </source>
</evidence>
<keyword evidence="2" id="KW-0133">Cell shape</keyword>
<dbReference type="CDD" id="cd00475">
    <property type="entry name" value="Cis_IPPS"/>
    <property type="match status" value="1"/>
</dbReference>
<dbReference type="GO" id="GO:0071555">
    <property type="term" value="P:cell wall organization"/>
    <property type="evidence" value="ECO:0007669"/>
    <property type="project" value="UniProtKB-KW"/>
</dbReference>
<feature type="binding site" evidence="2">
    <location>
        <begin position="192"/>
        <end position="194"/>
    </location>
    <ligand>
        <name>substrate</name>
    </ligand>
</feature>
<feature type="binding site" evidence="2">
    <location>
        <position position="19"/>
    </location>
    <ligand>
        <name>Mg(2+)</name>
        <dbReference type="ChEBI" id="CHEBI:18420"/>
    </ligand>
</feature>
<evidence type="ECO:0000313" key="4">
    <source>
        <dbReference type="Proteomes" id="UP000001947"/>
    </source>
</evidence>
<dbReference type="GO" id="GO:0009252">
    <property type="term" value="P:peptidoglycan biosynthetic process"/>
    <property type="evidence" value="ECO:0007669"/>
    <property type="project" value="UniProtKB-UniRule"/>
</dbReference>
<feature type="binding site" evidence="2">
    <location>
        <begin position="20"/>
        <end position="23"/>
    </location>
    <ligand>
        <name>substrate</name>
    </ligand>
</feature>
<dbReference type="RefSeq" id="WP_011469070.1">
    <property type="nucleotide sequence ID" value="NC_007912.1"/>
</dbReference>
<dbReference type="Gene3D" id="3.40.1180.10">
    <property type="entry name" value="Decaprenyl diphosphate synthase-like"/>
    <property type="match status" value="1"/>
</dbReference>
<dbReference type="KEGG" id="sde:Sde_2593"/>
<dbReference type="OrthoDB" id="4191603at2"/>
<feature type="binding site" evidence="2">
    <location>
        <position position="24"/>
    </location>
    <ligand>
        <name>substrate</name>
    </ligand>
</feature>
<comment type="caution">
    <text evidence="2">Lacks conserved residue(s) required for the propagation of feature annotation.</text>
</comment>
<dbReference type="FunFam" id="3.40.1180.10:FF:000001">
    <property type="entry name" value="(2E,6E)-farnesyl-diphosphate-specific ditrans,polycis-undecaprenyl-diphosphate synthase"/>
    <property type="match status" value="1"/>
</dbReference>
<keyword evidence="1 2" id="KW-0808">Transferase</keyword>
<dbReference type="Proteomes" id="UP000001947">
    <property type="component" value="Chromosome"/>
</dbReference>
<dbReference type="PANTHER" id="PTHR10291">
    <property type="entry name" value="DEHYDRODOLICHYL DIPHOSPHATE SYNTHASE FAMILY MEMBER"/>
    <property type="match status" value="1"/>
</dbReference>
<dbReference type="GO" id="GO:0000287">
    <property type="term" value="F:magnesium ion binding"/>
    <property type="evidence" value="ECO:0007669"/>
    <property type="project" value="UniProtKB-UniRule"/>
</dbReference>
<gene>
    <name evidence="2" type="primary">uppS</name>
    <name evidence="3" type="ordered locus">Sde_2593</name>
</gene>
<dbReference type="GO" id="GO:0005829">
    <property type="term" value="C:cytosol"/>
    <property type="evidence" value="ECO:0007669"/>
    <property type="project" value="TreeGrafter"/>
</dbReference>
<feature type="binding site" evidence="2">
    <location>
        <position position="186"/>
    </location>
    <ligand>
        <name>substrate</name>
    </ligand>
</feature>
<feature type="binding site" evidence="2">
    <location>
        <position position="205"/>
    </location>
    <ligand>
        <name>Mg(2+)</name>
        <dbReference type="ChEBI" id="CHEBI:18420"/>
    </ligand>
</feature>
<feature type="binding site" evidence="2">
    <location>
        <position position="36"/>
    </location>
    <ligand>
        <name>substrate</name>
    </ligand>
</feature>
<dbReference type="GO" id="GO:0016094">
    <property type="term" value="P:polyprenol biosynthetic process"/>
    <property type="evidence" value="ECO:0007669"/>
    <property type="project" value="TreeGrafter"/>
</dbReference>
<feature type="active site" description="Proton acceptor" evidence="2">
    <location>
        <position position="67"/>
    </location>
</feature>
<accession>Q21HH6</accession>
<dbReference type="AlphaFoldDB" id="Q21HH6"/>
<feature type="binding site" evidence="2">
    <location>
        <position position="68"/>
    </location>
    <ligand>
        <name>substrate</name>
    </ligand>
</feature>
<dbReference type="HOGENOM" id="CLU_038505_1_2_6"/>
<keyword evidence="2" id="KW-0573">Peptidoglycan synthesis</keyword>
<comment type="subunit">
    <text evidence="2">Homodimer.</text>
</comment>
<evidence type="ECO:0000256" key="1">
    <source>
        <dbReference type="ARBA" id="ARBA00022679"/>
    </source>
</evidence>
<comment type="catalytic activity">
    <reaction evidence="2">
        <text>8 isopentenyl diphosphate + (2E,6E)-farnesyl diphosphate = di-trans,octa-cis-undecaprenyl diphosphate + 8 diphosphate</text>
        <dbReference type="Rhea" id="RHEA:27551"/>
        <dbReference type="ChEBI" id="CHEBI:33019"/>
        <dbReference type="ChEBI" id="CHEBI:58405"/>
        <dbReference type="ChEBI" id="CHEBI:128769"/>
        <dbReference type="ChEBI" id="CHEBI:175763"/>
        <dbReference type="EC" id="2.5.1.31"/>
    </reaction>
</comment>
<dbReference type="HAMAP" id="MF_01139">
    <property type="entry name" value="ISPT"/>
    <property type="match status" value="1"/>
</dbReference>
<dbReference type="PROSITE" id="PS01066">
    <property type="entry name" value="UPP_SYNTHASE"/>
    <property type="match status" value="1"/>
</dbReference>
<comment type="cofactor">
    <cofactor evidence="2">
        <name>Mg(2+)</name>
        <dbReference type="ChEBI" id="CHEBI:18420"/>
    </cofactor>
    <text evidence="2">Binds 2 magnesium ions per subunit.</text>
</comment>
<dbReference type="eggNOG" id="COG0020">
    <property type="taxonomic scope" value="Bacteria"/>
</dbReference>
<dbReference type="SUPFAM" id="SSF64005">
    <property type="entry name" value="Undecaprenyl diphosphate synthase"/>
    <property type="match status" value="1"/>
</dbReference>
<dbReference type="GO" id="GO:0008360">
    <property type="term" value="P:regulation of cell shape"/>
    <property type="evidence" value="ECO:0007669"/>
    <property type="project" value="UniProtKB-KW"/>
</dbReference>
<dbReference type="InterPro" id="IPR001441">
    <property type="entry name" value="UPP_synth-like"/>
</dbReference>